<evidence type="ECO:0000313" key="2">
    <source>
        <dbReference type="EMBL" id="KAJ3039694.1"/>
    </source>
</evidence>
<evidence type="ECO:0000313" key="3">
    <source>
        <dbReference type="Proteomes" id="UP001212841"/>
    </source>
</evidence>
<dbReference type="AlphaFoldDB" id="A0AAD5SAM3"/>
<name>A0AAD5SAM3_9FUNG</name>
<feature type="domain" description="F-box" evidence="1">
    <location>
        <begin position="14"/>
        <end position="60"/>
    </location>
</feature>
<organism evidence="2 3">
    <name type="scientific">Rhizophlyctis rosea</name>
    <dbReference type="NCBI Taxonomy" id="64517"/>
    <lineage>
        <taxon>Eukaryota</taxon>
        <taxon>Fungi</taxon>
        <taxon>Fungi incertae sedis</taxon>
        <taxon>Chytridiomycota</taxon>
        <taxon>Chytridiomycota incertae sedis</taxon>
        <taxon>Chytridiomycetes</taxon>
        <taxon>Rhizophlyctidales</taxon>
        <taxon>Rhizophlyctidaceae</taxon>
        <taxon>Rhizophlyctis</taxon>
    </lineage>
</organism>
<dbReference type="Pfam" id="PF12937">
    <property type="entry name" value="F-box-like"/>
    <property type="match status" value="1"/>
</dbReference>
<keyword evidence="3" id="KW-1185">Reference proteome</keyword>
<dbReference type="InterPro" id="IPR036047">
    <property type="entry name" value="F-box-like_dom_sf"/>
</dbReference>
<dbReference type="Gene3D" id="1.20.1280.50">
    <property type="match status" value="1"/>
</dbReference>
<accession>A0AAD5SAM3</accession>
<dbReference type="InterPro" id="IPR001810">
    <property type="entry name" value="F-box_dom"/>
</dbReference>
<dbReference type="SUPFAM" id="SSF81383">
    <property type="entry name" value="F-box domain"/>
    <property type="match status" value="1"/>
</dbReference>
<dbReference type="Proteomes" id="UP001212841">
    <property type="component" value="Unassembled WGS sequence"/>
</dbReference>
<comment type="caution">
    <text evidence="2">The sequence shown here is derived from an EMBL/GenBank/DDBJ whole genome shotgun (WGS) entry which is preliminary data.</text>
</comment>
<proteinExistence type="predicted"/>
<dbReference type="EMBL" id="JADGJD010001614">
    <property type="protein sequence ID" value="KAJ3039694.1"/>
    <property type="molecule type" value="Genomic_DNA"/>
</dbReference>
<sequence>MAHITANSLLQRPSPTLVTIPRECLLLIVERLPFQSLLTLAQASRYLSVIASEPTLWIHLSLRDYNHDPTPYLSTNSAFPFKSPKQVYLSAFVRWAPKYGIWQGDFPFYEGEMVVVRPNFDRGEINFWLIRGENRSRDDEDDPDPEAPFSKDRNVMVDLFDVGVEEDEILSIGFGIPEDAEQDIEAMGYRVEIMGPTEAEKARMTKWEEDKRRRNLENKGQIGSFFICGRFVPPHPHASVVTLKELMQNTENRGL</sequence>
<protein>
    <recommendedName>
        <fullName evidence="1">F-box domain-containing protein</fullName>
    </recommendedName>
</protein>
<gene>
    <name evidence="2" type="ORF">HK097_002766</name>
</gene>
<dbReference type="SMART" id="SM00256">
    <property type="entry name" value="FBOX"/>
    <property type="match status" value="1"/>
</dbReference>
<dbReference type="PROSITE" id="PS50181">
    <property type="entry name" value="FBOX"/>
    <property type="match status" value="1"/>
</dbReference>
<evidence type="ECO:0000259" key="1">
    <source>
        <dbReference type="PROSITE" id="PS50181"/>
    </source>
</evidence>
<reference evidence="2" key="1">
    <citation type="submission" date="2020-05" db="EMBL/GenBank/DDBJ databases">
        <title>Phylogenomic resolution of chytrid fungi.</title>
        <authorList>
            <person name="Stajich J.E."/>
            <person name="Amses K."/>
            <person name="Simmons R."/>
            <person name="Seto K."/>
            <person name="Myers J."/>
            <person name="Bonds A."/>
            <person name="Quandt C.A."/>
            <person name="Barry K."/>
            <person name="Liu P."/>
            <person name="Grigoriev I."/>
            <person name="Longcore J.E."/>
            <person name="James T.Y."/>
        </authorList>
    </citation>
    <scope>NUCLEOTIDE SEQUENCE</scope>
    <source>
        <strain evidence="2">JEL0318</strain>
    </source>
</reference>